<dbReference type="CDD" id="cd13399">
    <property type="entry name" value="Slt35-like"/>
    <property type="match status" value="1"/>
</dbReference>
<dbReference type="Gene3D" id="1.10.530.10">
    <property type="match status" value="1"/>
</dbReference>
<proteinExistence type="predicted"/>
<dbReference type="InterPro" id="IPR031304">
    <property type="entry name" value="SLT_2"/>
</dbReference>
<evidence type="ECO:0000313" key="3">
    <source>
        <dbReference type="Proteomes" id="UP000019277"/>
    </source>
</evidence>
<protein>
    <submittedName>
        <fullName evidence="2">Putative secreted protein</fullName>
    </submittedName>
</protein>
<dbReference type="PANTHER" id="PTHR30163:SF8">
    <property type="entry name" value="LYTIC MUREIN TRANSGLYCOSYLASE"/>
    <property type="match status" value="1"/>
</dbReference>
<dbReference type="STRING" id="909613.UO65_1949"/>
<reference evidence="2 3" key="1">
    <citation type="journal article" date="2014" name="Genome Announc.">
        <title>Draft Genome Sequence of the Antitrypanosomally Active Sponge-Associated Bacterium Actinokineospora sp. Strain EG49.</title>
        <authorList>
            <person name="Harjes J."/>
            <person name="Ryu T."/>
            <person name="Abdelmohsen U.R."/>
            <person name="Moitinho-Silva L."/>
            <person name="Horn H."/>
            <person name="Ravasi T."/>
            <person name="Hentschel U."/>
        </authorList>
    </citation>
    <scope>NUCLEOTIDE SEQUENCE [LARGE SCALE GENOMIC DNA]</scope>
    <source>
        <strain evidence="2 3">EG49</strain>
    </source>
</reference>
<name>W7IPF5_9PSEU</name>
<evidence type="ECO:0000259" key="1">
    <source>
        <dbReference type="Pfam" id="PF13406"/>
    </source>
</evidence>
<dbReference type="eggNOG" id="COG2951">
    <property type="taxonomic scope" value="Bacteria"/>
</dbReference>
<dbReference type="AlphaFoldDB" id="W7IPF5"/>
<dbReference type="PATRIC" id="fig|909613.9.peg.1963"/>
<accession>W7IPF5</accession>
<organism evidence="2 3">
    <name type="scientific">Actinokineospora spheciospongiae</name>
    <dbReference type="NCBI Taxonomy" id="909613"/>
    <lineage>
        <taxon>Bacteria</taxon>
        <taxon>Bacillati</taxon>
        <taxon>Actinomycetota</taxon>
        <taxon>Actinomycetes</taxon>
        <taxon>Pseudonocardiales</taxon>
        <taxon>Pseudonocardiaceae</taxon>
        <taxon>Actinokineospora</taxon>
    </lineage>
</organism>
<comment type="caution">
    <text evidence="2">The sequence shown here is derived from an EMBL/GenBank/DDBJ whole genome shotgun (WGS) entry which is preliminary data.</text>
</comment>
<keyword evidence="3" id="KW-1185">Reference proteome</keyword>
<dbReference type="SUPFAM" id="SSF53955">
    <property type="entry name" value="Lysozyme-like"/>
    <property type="match status" value="1"/>
</dbReference>
<dbReference type="InterPro" id="IPR023346">
    <property type="entry name" value="Lysozyme-like_dom_sf"/>
</dbReference>
<dbReference type="InterPro" id="IPR043426">
    <property type="entry name" value="MltB-like"/>
</dbReference>
<sequence length="245" mass="26111">MAVVLAVLVLGAGFVVFIRSAGEDPSSRARPYRFVVPAVSVAPGTAVPTPRPVPTTDRAAWLERMADRTDMPVRTVQAYVEAEARTRTATPGCNLTWITLAGVGRVESHHGLYNGTEVGPDGDLTKPIVGVPLDGSPGVQAIPDTDQGRLDGDPVWDRAVGSMQFLPSTWTRWSQRSNGDGRPANPQNVDDAALTAARYLCASGGDLATGQGWWKAILTYNASNKYARDVYSGVDAYAKKTVELG</sequence>
<gene>
    <name evidence="2" type="ORF">UO65_1949</name>
</gene>
<feature type="domain" description="Transglycosylase SLT" evidence="1">
    <location>
        <begin position="156"/>
        <end position="204"/>
    </location>
</feature>
<evidence type="ECO:0000313" key="2">
    <source>
        <dbReference type="EMBL" id="EWC62755.1"/>
    </source>
</evidence>
<dbReference type="GO" id="GO:0008933">
    <property type="term" value="F:peptidoglycan lytic transglycosylase activity"/>
    <property type="evidence" value="ECO:0007669"/>
    <property type="project" value="TreeGrafter"/>
</dbReference>
<dbReference type="Pfam" id="PF13406">
    <property type="entry name" value="SLT_2"/>
    <property type="match status" value="1"/>
</dbReference>
<dbReference type="EMBL" id="AYXG01000072">
    <property type="protein sequence ID" value="EWC62755.1"/>
    <property type="molecule type" value="Genomic_DNA"/>
</dbReference>
<dbReference type="PANTHER" id="PTHR30163">
    <property type="entry name" value="MEMBRANE-BOUND LYTIC MUREIN TRANSGLYCOSYLASE B"/>
    <property type="match status" value="1"/>
</dbReference>
<dbReference type="GO" id="GO:0009253">
    <property type="term" value="P:peptidoglycan catabolic process"/>
    <property type="evidence" value="ECO:0007669"/>
    <property type="project" value="TreeGrafter"/>
</dbReference>
<dbReference type="Proteomes" id="UP000019277">
    <property type="component" value="Unassembled WGS sequence"/>
</dbReference>